<reference evidence="1" key="1">
    <citation type="submission" date="2023-10" db="EMBL/GenBank/DDBJ databases">
        <title>Genome assembly of Pristionchus species.</title>
        <authorList>
            <person name="Yoshida K."/>
            <person name="Sommer R.J."/>
        </authorList>
    </citation>
    <scope>NUCLEOTIDE SEQUENCE</scope>
    <source>
        <strain evidence="1">RS0144</strain>
    </source>
</reference>
<comment type="caution">
    <text evidence="1">The sequence shown here is derived from an EMBL/GenBank/DDBJ whole genome shotgun (WGS) entry which is preliminary data.</text>
</comment>
<feature type="non-terminal residue" evidence="1">
    <location>
        <position position="1"/>
    </location>
</feature>
<gene>
    <name evidence="1" type="ORF">PENTCL1PPCAC_13752</name>
</gene>
<proteinExistence type="predicted"/>
<evidence type="ECO:0000313" key="1">
    <source>
        <dbReference type="EMBL" id="GMS91577.1"/>
    </source>
</evidence>
<dbReference type="Proteomes" id="UP001432027">
    <property type="component" value="Unassembled WGS sequence"/>
</dbReference>
<sequence>IRLQIPPEKGMLLHNRVQFREDQLEGVVETKFSDLNMTLIEQRARETSLNIFGDIIPSHNAHVSYVMDKCDASWRSHGCKVPLLHCKKDLIEVDEWIFPGPADDSHYTMF</sequence>
<protein>
    <submittedName>
        <fullName evidence="1">Uncharacterized protein</fullName>
    </submittedName>
</protein>
<dbReference type="EMBL" id="BTSX01000003">
    <property type="protein sequence ID" value="GMS91577.1"/>
    <property type="molecule type" value="Genomic_DNA"/>
</dbReference>
<organism evidence="1 2">
    <name type="scientific">Pristionchus entomophagus</name>
    <dbReference type="NCBI Taxonomy" id="358040"/>
    <lineage>
        <taxon>Eukaryota</taxon>
        <taxon>Metazoa</taxon>
        <taxon>Ecdysozoa</taxon>
        <taxon>Nematoda</taxon>
        <taxon>Chromadorea</taxon>
        <taxon>Rhabditida</taxon>
        <taxon>Rhabditina</taxon>
        <taxon>Diplogasteromorpha</taxon>
        <taxon>Diplogasteroidea</taxon>
        <taxon>Neodiplogasteridae</taxon>
        <taxon>Pristionchus</taxon>
    </lineage>
</organism>
<dbReference type="AlphaFoldDB" id="A0AAV5TB70"/>
<keyword evidence="2" id="KW-1185">Reference proteome</keyword>
<evidence type="ECO:0000313" key="2">
    <source>
        <dbReference type="Proteomes" id="UP001432027"/>
    </source>
</evidence>
<name>A0AAV5TB70_9BILA</name>
<accession>A0AAV5TB70</accession>